<accession>A0A5C0SJH4</accession>
<protein>
    <submittedName>
        <fullName evidence="11">Sodium:proton antiporter</fullName>
    </submittedName>
</protein>
<dbReference type="Pfam" id="PF00999">
    <property type="entry name" value="Na_H_Exchanger"/>
    <property type="match status" value="1"/>
</dbReference>
<evidence type="ECO:0000256" key="6">
    <source>
        <dbReference type="ARBA" id="ARBA00022989"/>
    </source>
</evidence>
<keyword evidence="4" id="KW-1003">Cell membrane</keyword>
<dbReference type="Gene3D" id="1.20.1530.20">
    <property type="match status" value="1"/>
</dbReference>
<feature type="transmembrane region" description="Helical" evidence="9">
    <location>
        <begin position="100"/>
        <end position="122"/>
    </location>
</feature>
<keyword evidence="3" id="KW-0050">Antiport</keyword>
<feature type="transmembrane region" description="Helical" evidence="9">
    <location>
        <begin position="16"/>
        <end position="35"/>
    </location>
</feature>
<dbReference type="GO" id="GO:1902600">
    <property type="term" value="P:proton transmembrane transport"/>
    <property type="evidence" value="ECO:0007669"/>
    <property type="project" value="InterPro"/>
</dbReference>
<dbReference type="GO" id="GO:0005886">
    <property type="term" value="C:plasma membrane"/>
    <property type="evidence" value="ECO:0007669"/>
    <property type="project" value="UniProtKB-SubCell"/>
</dbReference>
<dbReference type="PANTHER" id="PTHR32507:SF0">
    <property type="entry name" value="NA(+)_H(+) ANTIPORTER 2-RELATED"/>
    <property type="match status" value="1"/>
</dbReference>
<feature type="transmembrane region" description="Helical" evidence="9">
    <location>
        <begin position="333"/>
        <end position="353"/>
    </location>
</feature>
<dbReference type="InterPro" id="IPR006153">
    <property type="entry name" value="Cation/H_exchanger_TM"/>
</dbReference>
<evidence type="ECO:0000313" key="12">
    <source>
        <dbReference type="Proteomes" id="UP000322631"/>
    </source>
</evidence>
<dbReference type="GO" id="GO:0015297">
    <property type="term" value="F:antiporter activity"/>
    <property type="evidence" value="ECO:0007669"/>
    <property type="project" value="UniProtKB-KW"/>
</dbReference>
<evidence type="ECO:0000256" key="4">
    <source>
        <dbReference type="ARBA" id="ARBA00022475"/>
    </source>
</evidence>
<feature type="transmembrane region" description="Helical" evidence="9">
    <location>
        <begin position="68"/>
        <end position="88"/>
    </location>
</feature>
<dbReference type="RefSeq" id="WP_148882464.1">
    <property type="nucleotide sequence ID" value="NZ_CP041932.1"/>
</dbReference>
<reference evidence="11 12" key="1">
    <citation type="submission" date="2019-07" db="EMBL/GenBank/DDBJ databases">
        <title>Complete genome of Thermococcus acidophilus.</title>
        <authorList>
            <person name="Li X."/>
        </authorList>
    </citation>
    <scope>NUCLEOTIDE SEQUENCE [LARGE SCALE GENOMIC DNA]</scope>
    <source>
        <strain evidence="11 12">SY113</strain>
    </source>
</reference>
<dbReference type="EMBL" id="CP041932">
    <property type="protein sequence ID" value="QEK14410.1"/>
    <property type="molecule type" value="Genomic_DNA"/>
</dbReference>
<feature type="transmembrane region" description="Helical" evidence="9">
    <location>
        <begin position="241"/>
        <end position="258"/>
    </location>
</feature>
<feature type="transmembrane region" description="Helical" evidence="9">
    <location>
        <begin position="197"/>
        <end position="229"/>
    </location>
</feature>
<dbReference type="AlphaFoldDB" id="A0A5C0SJH4"/>
<comment type="subcellular location">
    <subcellularLocation>
        <location evidence="1">Cell membrane</location>
        <topology evidence="1">Multi-pass membrane protein</topology>
    </subcellularLocation>
</comment>
<evidence type="ECO:0000259" key="10">
    <source>
        <dbReference type="Pfam" id="PF00999"/>
    </source>
</evidence>
<evidence type="ECO:0000256" key="1">
    <source>
        <dbReference type="ARBA" id="ARBA00004651"/>
    </source>
</evidence>
<keyword evidence="8 9" id="KW-0472">Membrane</keyword>
<keyword evidence="12" id="KW-1185">Reference proteome</keyword>
<keyword evidence="7" id="KW-0406">Ion transport</keyword>
<dbReference type="Proteomes" id="UP000322631">
    <property type="component" value="Chromosome"/>
</dbReference>
<dbReference type="KEGG" id="them:FPV09_04015"/>
<proteinExistence type="predicted"/>
<dbReference type="PANTHER" id="PTHR32507">
    <property type="entry name" value="NA(+)/H(+) ANTIPORTER 1"/>
    <property type="match status" value="1"/>
</dbReference>
<feature type="domain" description="Cation/H+ exchanger transmembrane" evidence="10">
    <location>
        <begin position="29"/>
        <end position="424"/>
    </location>
</feature>
<organism evidence="11 12">
    <name type="scientific">Thermococcus aciditolerans</name>
    <dbReference type="NCBI Taxonomy" id="2598455"/>
    <lineage>
        <taxon>Archaea</taxon>
        <taxon>Methanobacteriati</taxon>
        <taxon>Methanobacteriota</taxon>
        <taxon>Thermococci</taxon>
        <taxon>Thermococcales</taxon>
        <taxon>Thermococcaceae</taxon>
        <taxon>Thermococcus</taxon>
    </lineage>
</organism>
<evidence type="ECO:0000313" key="11">
    <source>
        <dbReference type="EMBL" id="QEK14410.1"/>
    </source>
</evidence>
<evidence type="ECO:0000256" key="5">
    <source>
        <dbReference type="ARBA" id="ARBA00022692"/>
    </source>
</evidence>
<keyword evidence="2" id="KW-0813">Transport</keyword>
<feature type="transmembrane region" description="Helical" evidence="9">
    <location>
        <begin position="128"/>
        <end position="149"/>
    </location>
</feature>
<gene>
    <name evidence="11" type="ORF">FPV09_04015</name>
</gene>
<evidence type="ECO:0000256" key="8">
    <source>
        <dbReference type="ARBA" id="ARBA00023136"/>
    </source>
</evidence>
<keyword evidence="5 9" id="KW-0812">Transmembrane</keyword>
<dbReference type="GeneID" id="41608992"/>
<feature type="transmembrane region" description="Helical" evidence="9">
    <location>
        <begin position="403"/>
        <end position="425"/>
    </location>
</feature>
<feature type="transmembrane region" description="Helical" evidence="9">
    <location>
        <begin position="42"/>
        <end position="62"/>
    </location>
</feature>
<keyword evidence="6 9" id="KW-1133">Transmembrane helix</keyword>
<name>A0A5C0SJH4_9EURY</name>
<evidence type="ECO:0000256" key="2">
    <source>
        <dbReference type="ARBA" id="ARBA00022448"/>
    </source>
</evidence>
<evidence type="ECO:0000256" key="7">
    <source>
        <dbReference type="ARBA" id="ARBA00023065"/>
    </source>
</evidence>
<feature type="transmembrane region" description="Helical" evidence="9">
    <location>
        <begin position="304"/>
        <end position="321"/>
    </location>
</feature>
<evidence type="ECO:0000256" key="9">
    <source>
        <dbReference type="SAM" id="Phobius"/>
    </source>
</evidence>
<dbReference type="InterPro" id="IPR038770">
    <property type="entry name" value="Na+/solute_symporter_sf"/>
</dbReference>
<evidence type="ECO:0000256" key="3">
    <source>
        <dbReference type="ARBA" id="ARBA00022449"/>
    </source>
</evidence>
<feature type="transmembrane region" description="Helical" evidence="9">
    <location>
        <begin position="161"/>
        <end position="185"/>
    </location>
</feature>
<sequence>MSVTGASNVLVPSVDLLVYVFFVVLAVGLVSLLVSRRFNVSYIPLFMFLGILVGPVLGLLNRNLANELFNYIRVFGLVMILFTEGHTLSWKMLKRNFKTILALDTIGLLLTAFIIGGIFSWLFHVPFIVGFLFGAIIGATDPATLIPLFRQYSVREDIETVIVTESIFNDPMGIVLASVAVAMLVPEASSARFLEAIAGYIGLYPAAVVFFLYQMGASILMGALLGVVGYNILKRTEVRDFPEIVIFSLVMAFGGFLLGELAQASGYLVATVTGIVLGNHKVFFRDDISVVKKVMLAVEREVHFNESLATISTIFIFTLLGASLNPGIIRGHIVQGVIIAFALMLVARPLASLPVLKWRSFKEYLFISLEGPRGVVPAALASLPLTLGITYNNPDLIQWGETILSVTIITVLVTVLVETLWVPVLRRELLEVRSIEREMEKAGYRPNS</sequence>